<sequence>MRVVQIIDSLELGGAERMAVNYANGLSKNIDFSGLIATRKEGGLINQIDSDVAYLFLQRKKSVDLNAVLRLRKYLVKNKIDIMHAHSSSFFIAVLVKLTLPRLKIFWHDHYGTRSQETKKENIFLVFLSTFFSSIFVVNLQLKEWNEKNLNCSNVIFIPNFTKSHNVSGSEQLTDLKGSEGKRIVFLANLKNPKNHLLILKAYAELKLFELDWSLHLIGRDYFDSYSEAIKDFINAYSLERYVYLYGEKGDIKNILSQASVGVLASTQEGFPVTLLEYALENVAVVSTNVGYCSLLIENENDGLLFDPFSELEVKNQLKKIIEDESLRNTLVEKFKTKVLQHYSEEAVIEKLILAYKKSK</sequence>
<protein>
    <submittedName>
        <fullName evidence="3">Alpha-1,4-N-acetylgalactosamine transferase</fullName>
    </submittedName>
</protein>
<dbReference type="InterPro" id="IPR001296">
    <property type="entry name" value="Glyco_trans_1"/>
</dbReference>
<dbReference type="Proteomes" id="UP000198382">
    <property type="component" value="Unassembled WGS sequence"/>
</dbReference>
<feature type="domain" description="Glycosyl transferase family 1" evidence="1">
    <location>
        <begin position="179"/>
        <end position="334"/>
    </location>
</feature>
<dbReference type="InterPro" id="IPR028098">
    <property type="entry name" value="Glyco_trans_4-like_N"/>
</dbReference>
<dbReference type="Gene3D" id="3.40.50.2000">
    <property type="entry name" value="Glycogen Phosphorylase B"/>
    <property type="match status" value="2"/>
</dbReference>
<proteinExistence type="predicted"/>
<keyword evidence="3" id="KW-0808">Transferase</keyword>
<dbReference type="GO" id="GO:0016740">
    <property type="term" value="F:transferase activity"/>
    <property type="evidence" value="ECO:0007669"/>
    <property type="project" value="UniProtKB-KW"/>
</dbReference>
<accession>A0ABX4BUI3</accession>
<dbReference type="Pfam" id="PF13439">
    <property type="entry name" value="Glyco_transf_4"/>
    <property type="match status" value="1"/>
</dbReference>
<dbReference type="EMBL" id="MUGV01000007">
    <property type="protein sequence ID" value="OXA81480.1"/>
    <property type="molecule type" value="Genomic_DNA"/>
</dbReference>
<dbReference type="CDD" id="cd03811">
    <property type="entry name" value="GT4_GT28_WabH-like"/>
    <property type="match status" value="1"/>
</dbReference>
<dbReference type="Pfam" id="PF00534">
    <property type="entry name" value="Glycos_transf_1"/>
    <property type="match status" value="1"/>
</dbReference>
<evidence type="ECO:0000259" key="2">
    <source>
        <dbReference type="Pfam" id="PF13439"/>
    </source>
</evidence>
<dbReference type="PANTHER" id="PTHR12526">
    <property type="entry name" value="GLYCOSYLTRANSFERASE"/>
    <property type="match status" value="1"/>
</dbReference>
<reference evidence="3 4" key="1">
    <citation type="submission" date="2016-11" db="EMBL/GenBank/DDBJ databases">
        <title>Whole genomes of Flavobacteriaceae.</title>
        <authorList>
            <person name="Stine C."/>
            <person name="Li C."/>
            <person name="Tadesse D."/>
        </authorList>
    </citation>
    <scope>NUCLEOTIDE SEQUENCE [LARGE SCALE GENOMIC DNA]</scope>
    <source>
        <strain evidence="3 4">DSM 15937</strain>
    </source>
</reference>
<feature type="domain" description="Glycosyltransferase subfamily 4-like N-terminal" evidence="2">
    <location>
        <begin position="13"/>
        <end position="160"/>
    </location>
</feature>
<comment type="caution">
    <text evidence="3">The sequence shown here is derived from an EMBL/GenBank/DDBJ whole genome shotgun (WGS) entry which is preliminary data.</text>
</comment>
<dbReference type="SUPFAM" id="SSF53756">
    <property type="entry name" value="UDP-Glycosyltransferase/glycogen phosphorylase"/>
    <property type="match status" value="1"/>
</dbReference>
<name>A0ABX4BUI3_FLAFR</name>
<evidence type="ECO:0000313" key="3">
    <source>
        <dbReference type="EMBL" id="OXA81480.1"/>
    </source>
</evidence>
<evidence type="ECO:0000259" key="1">
    <source>
        <dbReference type="Pfam" id="PF00534"/>
    </source>
</evidence>
<organism evidence="3 4">
    <name type="scientific">Flavobacterium frigidimaris</name>
    <dbReference type="NCBI Taxonomy" id="262320"/>
    <lineage>
        <taxon>Bacteria</taxon>
        <taxon>Pseudomonadati</taxon>
        <taxon>Bacteroidota</taxon>
        <taxon>Flavobacteriia</taxon>
        <taxon>Flavobacteriales</taxon>
        <taxon>Flavobacteriaceae</taxon>
        <taxon>Flavobacterium</taxon>
    </lineage>
</organism>
<dbReference type="RefSeq" id="WP_074659440.1">
    <property type="nucleotide sequence ID" value="NZ_MUGV01000007.1"/>
</dbReference>
<evidence type="ECO:0000313" key="4">
    <source>
        <dbReference type="Proteomes" id="UP000198382"/>
    </source>
</evidence>
<keyword evidence="4" id="KW-1185">Reference proteome</keyword>
<gene>
    <name evidence="3" type="ORF">B0A65_04275</name>
</gene>